<comment type="caution">
    <text evidence="2">The sequence shown here is derived from an EMBL/GenBank/DDBJ whole genome shotgun (WGS) entry which is preliminary data.</text>
</comment>
<evidence type="ECO:0000313" key="2">
    <source>
        <dbReference type="EMBL" id="KAG7450563.1"/>
    </source>
</evidence>
<gene>
    <name evidence="2" type="ORF">BT62DRAFT_1001370</name>
</gene>
<sequence>MRGVFETVGSLGLPDKVTLNLKKAREIFGFLVRTLGHLERALALNETRRDFDCANAGLVPARLVIRQIHKSQISRPRPSRHNVDLDGGKNQTSPPEYQADLELAG</sequence>
<dbReference type="EMBL" id="MU250526">
    <property type="protein sequence ID" value="KAG7450563.1"/>
    <property type="molecule type" value="Genomic_DNA"/>
</dbReference>
<accession>A0A9P7W1N5</accession>
<name>A0A9P7W1N5_9AGAR</name>
<feature type="region of interest" description="Disordered" evidence="1">
    <location>
        <begin position="70"/>
        <end position="105"/>
    </location>
</feature>
<reference evidence="2" key="1">
    <citation type="submission" date="2020-11" db="EMBL/GenBank/DDBJ databases">
        <title>Adaptations for nitrogen fixation in a non-lichenized fungal sporocarp promotes dispersal by wood-feeding termites.</title>
        <authorList>
            <consortium name="DOE Joint Genome Institute"/>
            <person name="Koch R.A."/>
            <person name="Yoon G."/>
            <person name="Arayal U."/>
            <person name="Lail K."/>
            <person name="Amirebrahimi M."/>
            <person name="Labutti K."/>
            <person name="Lipzen A."/>
            <person name="Riley R."/>
            <person name="Barry K."/>
            <person name="Henrissat B."/>
            <person name="Grigoriev I.V."/>
            <person name="Herr J.R."/>
            <person name="Aime M.C."/>
        </authorList>
    </citation>
    <scope>NUCLEOTIDE SEQUENCE</scope>
    <source>
        <strain evidence="2">MCA 3950</strain>
    </source>
</reference>
<dbReference type="Proteomes" id="UP000812287">
    <property type="component" value="Unassembled WGS sequence"/>
</dbReference>
<protein>
    <submittedName>
        <fullName evidence="2">Uncharacterized protein</fullName>
    </submittedName>
</protein>
<dbReference type="RefSeq" id="XP_043044063.1">
    <property type="nucleotide sequence ID" value="XM_043176731.1"/>
</dbReference>
<evidence type="ECO:0000256" key="1">
    <source>
        <dbReference type="SAM" id="MobiDB-lite"/>
    </source>
</evidence>
<organism evidence="2 3">
    <name type="scientific">Guyanagaster necrorhizus</name>
    <dbReference type="NCBI Taxonomy" id="856835"/>
    <lineage>
        <taxon>Eukaryota</taxon>
        <taxon>Fungi</taxon>
        <taxon>Dikarya</taxon>
        <taxon>Basidiomycota</taxon>
        <taxon>Agaricomycotina</taxon>
        <taxon>Agaricomycetes</taxon>
        <taxon>Agaricomycetidae</taxon>
        <taxon>Agaricales</taxon>
        <taxon>Marasmiineae</taxon>
        <taxon>Physalacriaceae</taxon>
        <taxon>Guyanagaster</taxon>
    </lineage>
</organism>
<evidence type="ECO:0000313" key="3">
    <source>
        <dbReference type="Proteomes" id="UP000812287"/>
    </source>
</evidence>
<proteinExistence type="predicted"/>
<dbReference type="OrthoDB" id="3057168at2759"/>
<dbReference type="AlphaFoldDB" id="A0A9P7W1N5"/>
<dbReference type="GeneID" id="66099018"/>
<keyword evidence="3" id="KW-1185">Reference proteome</keyword>